<dbReference type="EMBL" id="JACHJT010000001">
    <property type="protein sequence ID" value="MBB4933473.1"/>
    <property type="molecule type" value="Genomic_DNA"/>
</dbReference>
<evidence type="ECO:0000313" key="1">
    <source>
        <dbReference type="EMBL" id="MBB4933473.1"/>
    </source>
</evidence>
<proteinExistence type="predicted"/>
<name>A0A7W7RKY8_9ACTN</name>
<comment type="caution">
    <text evidence="1">The sequence shown here is derived from an EMBL/GenBank/DDBJ whole genome shotgun (WGS) entry which is preliminary data.</text>
</comment>
<protein>
    <submittedName>
        <fullName evidence="1">Uncharacterized protein</fullName>
    </submittedName>
</protein>
<accession>A0A7W7RKY8</accession>
<gene>
    <name evidence="1" type="ORF">F4561_004293</name>
</gene>
<dbReference type="AlphaFoldDB" id="A0A7W7RKY8"/>
<reference evidence="1 2" key="1">
    <citation type="submission" date="2020-08" db="EMBL/GenBank/DDBJ databases">
        <title>Sequencing the genomes of 1000 actinobacteria strains.</title>
        <authorList>
            <person name="Klenk H.-P."/>
        </authorList>
    </citation>
    <scope>NUCLEOTIDE SEQUENCE [LARGE SCALE GENOMIC DNA]</scope>
    <source>
        <strain evidence="1 2">DSM 102030</strain>
    </source>
</reference>
<sequence length="43" mass="4674">MLGLSGPGPGWEREQRRALDRINGDFAKAVGVLPGHMTRIASR</sequence>
<dbReference type="Proteomes" id="UP000523007">
    <property type="component" value="Unassembled WGS sequence"/>
</dbReference>
<evidence type="ECO:0000313" key="2">
    <source>
        <dbReference type="Proteomes" id="UP000523007"/>
    </source>
</evidence>
<keyword evidence="2" id="KW-1185">Reference proteome</keyword>
<organism evidence="1 2">
    <name type="scientific">Lipingzhangella halophila</name>
    <dbReference type="NCBI Taxonomy" id="1783352"/>
    <lineage>
        <taxon>Bacteria</taxon>
        <taxon>Bacillati</taxon>
        <taxon>Actinomycetota</taxon>
        <taxon>Actinomycetes</taxon>
        <taxon>Streptosporangiales</taxon>
        <taxon>Nocardiopsidaceae</taxon>
        <taxon>Lipingzhangella</taxon>
    </lineage>
</organism>